<gene>
    <name evidence="4" type="ORF">NQ519_07165</name>
</gene>
<feature type="chain" id="PRO_5045189503" evidence="2">
    <location>
        <begin position="21"/>
        <end position="484"/>
    </location>
</feature>
<dbReference type="InterPro" id="IPR012334">
    <property type="entry name" value="Pectin_lyas_fold"/>
</dbReference>
<dbReference type="InterPro" id="IPR011050">
    <property type="entry name" value="Pectin_lyase_fold/virulence"/>
</dbReference>
<feature type="region of interest" description="Disordered" evidence="1">
    <location>
        <begin position="25"/>
        <end position="73"/>
    </location>
</feature>
<proteinExistence type="predicted"/>
<sequence>MTLRKIFCMLSCMLTVSACGGETPVPGPNEGNQGGNEGGGESSGPAYYISYSRGSDSNPGTSPDAPWKTLDRINRGTFEPGDRILLKSGDTWNSVTVIDSKFTGTAEKPIVISSYGDGAKPRLTAPTAPAGSSILTINNSDHLVVENLEVSNGTGYGLVMGINDGGTHGDIVMRNIHTADMPYVGIWFNAEHNRNVEIVSCTSEHTMHLFAVSGGTNIDVTDCKAENCHYGGYSIIGVKGGTMKNCKSLYGGQEPAPQGTCGLFLGIVDGYEVVDSEFAYQQRLGTDPDGEGIDFERNNRNVVIRNCHMHDNAGCAIMFFESGGGSEQANDHCTIENCRFENNHRNARSPRGFEIHFSHLDDNNYGVIRNNTFDLPEGVMFVSTADPSVTIEGNKLADGTPLVIAPAYTGSPAVANGGFESPALEYGKYEHRPMGGVWTFRGNSGVARYGSDFNPPPGPGGFAGAFPARGERCDAVGFAGCREL</sequence>
<evidence type="ECO:0000313" key="5">
    <source>
        <dbReference type="Proteomes" id="UP001058267"/>
    </source>
</evidence>
<dbReference type="InterPro" id="IPR006626">
    <property type="entry name" value="PbH1"/>
</dbReference>
<dbReference type="SUPFAM" id="SSF51126">
    <property type="entry name" value="Pectin lyase-like"/>
    <property type="match status" value="1"/>
</dbReference>
<dbReference type="EMBL" id="CP102252">
    <property type="protein sequence ID" value="UWN66607.1"/>
    <property type="molecule type" value="Genomic_DNA"/>
</dbReference>
<keyword evidence="2" id="KW-0732">Signal</keyword>
<protein>
    <submittedName>
        <fullName evidence="4">Right-handed parallel beta-helix repeat-containing protein</fullName>
    </submittedName>
</protein>
<name>A0ABY5VCI7_9BACT</name>
<organism evidence="4 5">
    <name type="scientific">Alistipes senegalensis JC50</name>
    <dbReference type="NCBI Taxonomy" id="1033732"/>
    <lineage>
        <taxon>Bacteria</taxon>
        <taxon>Pseudomonadati</taxon>
        <taxon>Bacteroidota</taxon>
        <taxon>Bacteroidia</taxon>
        <taxon>Bacteroidales</taxon>
        <taxon>Rikenellaceae</taxon>
        <taxon>Alistipes</taxon>
    </lineage>
</organism>
<feature type="compositionally biased region" description="Gly residues" evidence="1">
    <location>
        <begin position="32"/>
        <end position="42"/>
    </location>
</feature>
<evidence type="ECO:0000256" key="1">
    <source>
        <dbReference type="SAM" id="MobiDB-lite"/>
    </source>
</evidence>
<feature type="domain" description="Right handed beta helix" evidence="3">
    <location>
        <begin position="292"/>
        <end position="395"/>
    </location>
</feature>
<dbReference type="Pfam" id="PF13229">
    <property type="entry name" value="Beta_helix"/>
    <property type="match status" value="1"/>
</dbReference>
<dbReference type="SMART" id="SM00710">
    <property type="entry name" value="PbH1"/>
    <property type="match status" value="6"/>
</dbReference>
<dbReference type="RefSeq" id="WP_161603991.1">
    <property type="nucleotide sequence ID" value="NZ_CP102252.1"/>
</dbReference>
<dbReference type="Gene3D" id="2.160.20.10">
    <property type="entry name" value="Single-stranded right-handed beta-helix, Pectin lyase-like"/>
    <property type="match status" value="2"/>
</dbReference>
<reference evidence="4" key="1">
    <citation type="journal article" date="2022" name="Cell">
        <title>Design, construction, and in vivo augmentation of a complex gut microbiome.</title>
        <authorList>
            <person name="Cheng A.G."/>
            <person name="Ho P.Y."/>
            <person name="Aranda-Diaz A."/>
            <person name="Jain S."/>
            <person name="Yu F.B."/>
            <person name="Meng X."/>
            <person name="Wang M."/>
            <person name="Iakiviak M."/>
            <person name="Nagashima K."/>
            <person name="Zhao A."/>
            <person name="Murugkar P."/>
            <person name="Patil A."/>
            <person name="Atabakhsh K."/>
            <person name="Weakley A."/>
            <person name="Yan J."/>
            <person name="Brumbaugh A.R."/>
            <person name="Higginbottom S."/>
            <person name="Dimas A."/>
            <person name="Shiver A.L."/>
            <person name="Deutschbauer A."/>
            <person name="Neff N."/>
            <person name="Sonnenburg J.L."/>
            <person name="Huang K.C."/>
            <person name="Fischbach M.A."/>
        </authorList>
    </citation>
    <scope>NUCLEOTIDE SEQUENCE</scope>
    <source>
        <strain evidence="4">JC50</strain>
    </source>
</reference>
<dbReference type="Proteomes" id="UP001058267">
    <property type="component" value="Chromosome"/>
</dbReference>
<evidence type="ECO:0000313" key="4">
    <source>
        <dbReference type="EMBL" id="UWN66607.1"/>
    </source>
</evidence>
<dbReference type="PROSITE" id="PS51257">
    <property type="entry name" value="PROKAR_LIPOPROTEIN"/>
    <property type="match status" value="1"/>
</dbReference>
<feature type="compositionally biased region" description="Polar residues" evidence="1">
    <location>
        <begin position="52"/>
        <end position="61"/>
    </location>
</feature>
<accession>A0ABY5VCI7</accession>
<evidence type="ECO:0000256" key="2">
    <source>
        <dbReference type="SAM" id="SignalP"/>
    </source>
</evidence>
<keyword evidence="5" id="KW-1185">Reference proteome</keyword>
<feature type="signal peptide" evidence="2">
    <location>
        <begin position="1"/>
        <end position="20"/>
    </location>
</feature>
<dbReference type="InterPro" id="IPR039448">
    <property type="entry name" value="Beta_helix"/>
</dbReference>
<evidence type="ECO:0000259" key="3">
    <source>
        <dbReference type="Pfam" id="PF13229"/>
    </source>
</evidence>